<dbReference type="PROSITE" id="PS51708">
    <property type="entry name" value="CHAD"/>
    <property type="match status" value="1"/>
</dbReference>
<comment type="caution">
    <text evidence="2">The sequence shown here is derived from an EMBL/GenBank/DDBJ whole genome shotgun (WGS) entry which is preliminary data.</text>
</comment>
<evidence type="ECO:0000259" key="1">
    <source>
        <dbReference type="PROSITE" id="PS51708"/>
    </source>
</evidence>
<evidence type="ECO:0000313" key="3">
    <source>
        <dbReference type="Proteomes" id="UP000306196"/>
    </source>
</evidence>
<reference evidence="2 3" key="1">
    <citation type="submission" date="2019-05" db="EMBL/GenBank/DDBJ databases">
        <title>Verrucobacter flavum gen. nov., sp. nov. a new member of the family Verrucomicrobiaceae.</title>
        <authorList>
            <person name="Szuroczki S."/>
            <person name="Abbaszade G."/>
            <person name="Szabo A."/>
            <person name="Felfoldi T."/>
            <person name="Schumann P."/>
            <person name="Boka K."/>
            <person name="Keki Z."/>
            <person name="Toumi M."/>
            <person name="Toth E."/>
        </authorList>
    </citation>
    <scope>NUCLEOTIDE SEQUENCE [LARGE SCALE GENOMIC DNA]</scope>
    <source>
        <strain evidence="2 3">MG-N-17</strain>
    </source>
</reference>
<gene>
    <name evidence="2" type="ORF">FEM03_07400</name>
</gene>
<dbReference type="Gene3D" id="1.40.20.10">
    <property type="entry name" value="CHAD domain"/>
    <property type="match status" value="1"/>
</dbReference>
<dbReference type="OrthoDB" id="9810907at2"/>
<dbReference type="InterPro" id="IPR007899">
    <property type="entry name" value="CHAD_dom"/>
</dbReference>
<organism evidence="2 3">
    <name type="scientific">Phragmitibacter flavus</name>
    <dbReference type="NCBI Taxonomy" id="2576071"/>
    <lineage>
        <taxon>Bacteria</taxon>
        <taxon>Pseudomonadati</taxon>
        <taxon>Verrucomicrobiota</taxon>
        <taxon>Verrucomicrobiia</taxon>
        <taxon>Verrucomicrobiales</taxon>
        <taxon>Verrucomicrobiaceae</taxon>
        <taxon>Phragmitibacter</taxon>
    </lineage>
</organism>
<proteinExistence type="predicted"/>
<dbReference type="InterPro" id="IPR038186">
    <property type="entry name" value="CHAD_dom_sf"/>
</dbReference>
<sequence length="300" mass="35094">MRIIKVGFRLEQHEQTGSGLRRVLIEQTIKLCDDLNLEDQETAIHEARKRCKRVRAVVRLLRPTCPEVFKRENAAFRNMAASLSDLRDVTARADAFRVVVEGDTKGARPFEPLRSILQAHHQVTSKPEIKRKLSAVLKEAQEGRVRLEKLKFPGYPEFELIEKGLRRSYRCGRKAMKEAHQEKLTPSFHDWRKRVKDFGYQMQLLRDLWPPLLKPFRDQVHALGEILGQEHDLIVLREKLKENAGQISSQEVYDAFDNLLMNRVQDLQIQARRLGARIYAEEVGCFARRIKTYWSIWREG</sequence>
<feature type="domain" description="CHAD" evidence="1">
    <location>
        <begin position="13"/>
        <end position="300"/>
    </location>
</feature>
<protein>
    <submittedName>
        <fullName evidence="2">CHAD domain-containing protein</fullName>
    </submittedName>
</protein>
<name>A0A5R8KGB7_9BACT</name>
<dbReference type="PANTHER" id="PTHR39339:SF1">
    <property type="entry name" value="CHAD DOMAIN-CONTAINING PROTEIN"/>
    <property type="match status" value="1"/>
</dbReference>
<dbReference type="SMART" id="SM00880">
    <property type="entry name" value="CHAD"/>
    <property type="match status" value="1"/>
</dbReference>
<dbReference type="RefSeq" id="WP_138085561.1">
    <property type="nucleotide sequence ID" value="NZ_VAUV01000005.1"/>
</dbReference>
<evidence type="ECO:0000313" key="2">
    <source>
        <dbReference type="EMBL" id="TLD71348.1"/>
    </source>
</evidence>
<dbReference type="EMBL" id="VAUV01000005">
    <property type="protein sequence ID" value="TLD71348.1"/>
    <property type="molecule type" value="Genomic_DNA"/>
</dbReference>
<accession>A0A5R8KGB7</accession>
<dbReference type="Proteomes" id="UP000306196">
    <property type="component" value="Unassembled WGS sequence"/>
</dbReference>
<dbReference type="AlphaFoldDB" id="A0A5R8KGB7"/>
<keyword evidence="3" id="KW-1185">Reference proteome</keyword>
<dbReference type="PANTHER" id="PTHR39339">
    <property type="entry name" value="SLR1444 PROTEIN"/>
    <property type="match status" value="1"/>
</dbReference>
<dbReference type="Pfam" id="PF05235">
    <property type="entry name" value="CHAD"/>
    <property type="match status" value="1"/>
</dbReference>